<feature type="region of interest" description="Disordered" evidence="1">
    <location>
        <begin position="1"/>
        <end position="34"/>
    </location>
</feature>
<gene>
    <name evidence="2" type="ORF">PPTG_22500</name>
</gene>
<evidence type="ECO:0000313" key="2">
    <source>
        <dbReference type="EMBL" id="ETN12511.1"/>
    </source>
</evidence>
<evidence type="ECO:0000256" key="1">
    <source>
        <dbReference type="SAM" id="MobiDB-lite"/>
    </source>
</evidence>
<accession>W2QHZ7</accession>
<organism evidence="2 3">
    <name type="scientific">Phytophthora nicotianae (strain INRA-310)</name>
    <name type="common">Phytophthora parasitica</name>
    <dbReference type="NCBI Taxonomy" id="761204"/>
    <lineage>
        <taxon>Eukaryota</taxon>
        <taxon>Sar</taxon>
        <taxon>Stramenopiles</taxon>
        <taxon>Oomycota</taxon>
        <taxon>Peronosporomycetes</taxon>
        <taxon>Peronosporales</taxon>
        <taxon>Peronosporaceae</taxon>
        <taxon>Phytophthora</taxon>
    </lineage>
</organism>
<dbReference type="GeneID" id="20191099"/>
<feature type="compositionally biased region" description="Basic and acidic residues" evidence="1">
    <location>
        <begin position="1"/>
        <end position="16"/>
    </location>
</feature>
<dbReference type="RefSeq" id="XP_008902600.1">
    <property type="nucleotide sequence ID" value="XM_008904352.1"/>
</dbReference>
<dbReference type="Proteomes" id="UP000018817">
    <property type="component" value="Unassembled WGS sequence"/>
</dbReference>
<evidence type="ECO:0000313" key="3">
    <source>
        <dbReference type="Proteomes" id="UP000018817"/>
    </source>
</evidence>
<dbReference type="EMBL" id="KI669577">
    <property type="protein sequence ID" value="ETN12511.1"/>
    <property type="molecule type" value="Genomic_DNA"/>
</dbReference>
<reference evidence="2 3" key="2">
    <citation type="submission" date="2013-11" db="EMBL/GenBank/DDBJ databases">
        <title>The Genome Sequence of Phytophthora parasitica INRA-310.</title>
        <authorList>
            <consortium name="The Broad Institute Genomics Platform"/>
            <person name="Russ C."/>
            <person name="Tyler B."/>
            <person name="Panabieres F."/>
            <person name="Shan W."/>
            <person name="Tripathy S."/>
            <person name="Grunwald N."/>
            <person name="Machado M."/>
            <person name="Johnson C.S."/>
            <person name="Arredondo F."/>
            <person name="Hong C."/>
            <person name="Coffey M."/>
            <person name="Young S.K."/>
            <person name="Zeng Q."/>
            <person name="Gargeya S."/>
            <person name="Fitzgerald M."/>
            <person name="Abouelleil A."/>
            <person name="Alvarado L."/>
            <person name="Chapman S.B."/>
            <person name="Gainer-Dewar J."/>
            <person name="Goldberg J."/>
            <person name="Griggs A."/>
            <person name="Gujja S."/>
            <person name="Hansen M."/>
            <person name="Howarth C."/>
            <person name="Imamovic A."/>
            <person name="Ireland A."/>
            <person name="Larimer J."/>
            <person name="McCowan C."/>
            <person name="Murphy C."/>
            <person name="Pearson M."/>
            <person name="Poon T.W."/>
            <person name="Priest M."/>
            <person name="Roberts A."/>
            <person name="Saif S."/>
            <person name="Shea T."/>
            <person name="Sykes S."/>
            <person name="Wortman J."/>
            <person name="Nusbaum C."/>
            <person name="Birren B."/>
        </authorList>
    </citation>
    <scope>NUCLEOTIDE SEQUENCE [LARGE SCALE GENOMIC DNA]</scope>
    <source>
        <strain evidence="2 3">INRA-310</strain>
    </source>
</reference>
<name>W2QHZ7_PHYN3</name>
<dbReference type="VEuPathDB" id="FungiDB:PPTG_22500"/>
<reference evidence="3" key="1">
    <citation type="submission" date="2011-12" db="EMBL/GenBank/DDBJ databases">
        <authorList>
            <consortium name="The Broad Institute Genome Sequencing Platform"/>
            <person name="Russ C."/>
            <person name="Tyler B."/>
            <person name="Panabieres F."/>
            <person name="Shan W."/>
            <person name="Tripathy S."/>
            <person name="Grunwald N."/>
            <person name="Machado M."/>
            <person name="Young S.K."/>
            <person name="Zeng Q."/>
            <person name="Gargeya S."/>
            <person name="Fitzgerald M."/>
            <person name="Haas B."/>
            <person name="Abouelleil A."/>
            <person name="Alvarado L."/>
            <person name="Arachchi H.M."/>
            <person name="Berlin A."/>
            <person name="Chapman S.B."/>
            <person name="Gearin G."/>
            <person name="Goldberg J."/>
            <person name="Griggs A."/>
            <person name="Gujja S."/>
            <person name="Hansen M."/>
            <person name="Heiman D."/>
            <person name="Howarth C."/>
            <person name="Larimer J."/>
            <person name="Lui A."/>
            <person name="MacDonald P.J.P."/>
            <person name="McCowen C."/>
            <person name="Montmayeur A."/>
            <person name="Murphy C."/>
            <person name="Neiman D."/>
            <person name="Pearson M."/>
            <person name="Priest M."/>
            <person name="Roberts A."/>
            <person name="Saif S."/>
            <person name="Shea T."/>
            <person name="Sisk P."/>
            <person name="Stolte C."/>
            <person name="Sykes S."/>
            <person name="Wortman J."/>
            <person name="Nusbaum C."/>
            <person name="Birren B."/>
        </authorList>
    </citation>
    <scope>NUCLEOTIDE SEQUENCE [LARGE SCALE GENOMIC DNA]</scope>
    <source>
        <strain evidence="3">INRA-310</strain>
    </source>
</reference>
<proteinExistence type="predicted"/>
<protein>
    <submittedName>
        <fullName evidence="2">Uncharacterized protein</fullName>
    </submittedName>
</protein>
<sequence>MARSARPEKEEEELHLKTATNAQEGASGGTRAHAEAVTTYSTAAEATRAEPVAVEAVPQALNAAPEAGDTSDAYQMLWVNPLVKKRRQYQRTWEPRA</sequence>
<dbReference type="AlphaFoldDB" id="W2QHZ7"/>